<dbReference type="InterPro" id="IPR004329">
    <property type="entry name" value="CcmE"/>
</dbReference>
<dbReference type="RefSeq" id="WP_209593171.1">
    <property type="nucleotide sequence ID" value="NZ_JAGJCF010000002.1"/>
</dbReference>
<evidence type="ECO:0000256" key="10">
    <source>
        <dbReference type="HAMAP-Rule" id="MF_01959"/>
    </source>
</evidence>
<feature type="binding site" description="axial binding residue" evidence="10">
    <location>
        <position position="127"/>
    </location>
    <ligand>
        <name>heme</name>
        <dbReference type="ChEBI" id="CHEBI:30413"/>
    </ligand>
    <ligandPart>
        <name>Fe</name>
        <dbReference type="ChEBI" id="CHEBI:18248"/>
    </ligandPart>
</feature>
<gene>
    <name evidence="10 11" type="primary">ccmE</name>
    <name evidence="10" type="synonym">cycJ</name>
    <name evidence="11" type="ORF">J6595_04080</name>
</gene>
<dbReference type="SUPFAM" id="SSF82093">
    <property type="entry name" value="Heme chaperone CcmE"/>
    <property type="match status" value="1"/>
</dbReference>
<evidence type="ECO:0000313" key="11">
    <source>
        <dbReference type="EMBL" id="MBP0614754.1"/>
    </source>
</evidence>
<dbReference type="Proteomes" id="UP000678276">
    <property type="component" value="Unassembled WGS sequence"/>
</dbReference>
<evidence type="ECO:0000256" key="8">
    <source>
        <dbReference type="ARBA" id="ARBA00023004"/>
    </source>
</evidence>
<evidence type="ECO:0000256" key="6">
    <source>
        <dbReference type="ARBA" id="ARBA00022968"/>
    </source>
</evidence>
<comment type="similarity">
    <text evidence="10">Belongs to the CcmE/CycJ family.</text>
</comment>
<comment type="caution">
    <text evidence="11">The sequence shown here is derived from an EMBL/GenBank/DDBJ whole genome shotgun (WGS) entry which is preliminary data.</text>
</comment>
<evidence type="ECO:0000256" key="2">
    <source>
        <dbReference type="ARBA" id="ARBA00022617"/>
    </source>
</evidence>
<keyword evidence="10" id="KW-1003">Cell membrane</keyword>
<dbReference type="NCBIfam" id="NF009731">
    <property type="entry name" value="PRK13254.1-5"/>
    <property type="match status" value="1"/>
</dbReference>
<comment type="subcellular location">
    <subcellularLocation>
        <location evidence="10">Cell membrane</location>
        <topology evidence="10">Single-pass type II membrane protein</topology>
    </subcellularLocation>
    <subcellularLocation>
        <location evidence="1">Membrane</location>
    </subcellularLocation>
</comment>
<name>A0ABS4BDD8_9HYPH</name>
<sequence>MTRKAKRLYSIGAMLVVVGGALGLVLTALSSSVAYFQSPTDLVNNAPGPAQRIRLGGLVEDGSVKRDDGSSHITFRVTDTVDSVPVSYTGILPDLFREGQGVIAEGTLGPDRVFAADTVLAKHDENYMPKEVVDDLKARGLWEDGKGLVKKPQETVSATQVGAGS</sequence>
<comment type="function">
    <text evidence="10">Heme chaperone required for the biogenesis of c-type cytochromes. Transiently binds heme delivered by CcmC and transfers the heme to apo-cytochromes in a process facilitated by CcmF and CcmH.</text>
</comment>
<dbReference type="PANTHER" id="PTHR34128:SF2">
    <property type="entry name" value="CYTOCHROME C-TYPE BIOGENESIS PROTEIN CCME HOMOLOG, MITOCHONDRIAL"/>
    <property type="match status" value="1"/>
</dbReference>
<keyword evidence="8 10" id="KW-0408">Iron</keyword>
<keyword evidence="7 10" id="KW-1133">Transmembrane helix</keyword>
<dbReference type="PANTHER" id="PTHR34128">
    <property type="entry name" value="CYTOCHROME C-TYPE BIOGENESIS PROTEIN CCME HOMOLOG, MITOCHONDRIAL"/>
    <property type="match status" value="1"/>
</dbReference>
<keyword evidence="12" id="KW-1185">Reference proteome</keyword>
<dbReference type="Gene3D" id="2.40.50.140">
    <property type="entry name" value="Nucleic acid-binding proteins"/>
    <property type="match status" value="1"/>
</dbReference>
<feature type="topological domain" description="Extracellular" evidence="10">
    <location>
        <begin position="29"/>
        <end position="165"/>
    </location>
</feature>
<evidence type="ECO:0000256" key="5">
    <source>
        <dbReference type="ARBA" id="ARBA00022748"/>
    </source>
</evidence>
<dbReference type="InterPro" id="IPR036127">
    <property type="entry name" value="CcmE-like_sf"/>
</dbReference>
<dbReference type="EMBL" id="JAGJCF010000002">
    <property type="protein sequence ID" value="MBP0614754.1"/>
    <property type="molecule type" value="Genomic_DNA"/>
</dbReference>
<evidence type="ECO:0000256" key="4">
    <source>
        <dbReference type="ARBA" id="ARBA00022723"/>
    </source>
</evidence>
<keyword evidence="9 10" id="KW-0472">Membrane</keyword>
<evidence type="ECO:0000256" key="1">
    <source>
        <dbReference type="ARBA" id="ARBA00004370"/>
    </source>
</evidence>
<dbReference type="Pfam" id="PF03100">
    <property type="entry name" value="CcmE"/>
    <property type="match status" value="1"/>
</dbReference>
<reference evidence="11 12" key="1">
    <citation type="submission" date="2021-04" db="EMBL/GenBank/DDBJ databases">
        <title>Whole genome sequence of Jiella sp. KSK16Y-1.</title>
        <authorList>
            <person name="Tuo L."/>
        </authorList>
    </citation>
    <scope>NUCLEOTIDE SEQUENCE [LARGE SCALE GENOMIC DNA]</scope>
    <source>
        <strain evidence="11 12">KSK16Y-1</strain>
    </source>
</reference>
<keyword evidence="5 10" id="KW-0201">Cytochrome c-type biogenesis</keyword>
<dbReference type="NCBIfam" id="NF009727">
    <property type="entry name" value="PRK13254.1-1"/>
    <property type="match status" value="1"/>
</dbReference>
<feature type="topological domain" description="Cytoplasmic" evidence="10">
    <location>
        <begin position="1"/>
        <end position="7"/>
    </location>
</feature>
<protein>
    <recommendedName>
        <fullName evidence="10">Cytochrome c-type biogenesis protein CcmE</fullName>
    </recommendedName>
    <alternativeName>
        <fullName evidence="10">Cytochrome c maturation protein E</fullName>
    </alternativeName>
    <alternativeName>
        <fullName evidence="10">Heme chaperone CcmE</fullName>
    </alternativeName>
</protein>
<feature type="binding site" description="covalent" evidence="10">
    <location>
        <position position="123"/>
    </location>
    <ligand>
        <name>heme</name>
        <dbReference type="ChEBI" id="CHEBI:30413"/>
    </ligand>
</feature>
<evidence type="ECO:0000256" key="3">
    <source>
        <dbReference type="ARBA" id="ARBA00022692"/>
    </source>
</evidence>
<keyword evidence="6 10" id="KW-0735">Signal-anchor</keyword>
<keyword evidence="2 10" id="KW-0349">Heme</keyword>
<accession>A0ABS4BDD8</accession>
<evidence type="ECO:0000256" key="9">
    <source>
        <dbReference type="ARBA" id="ARBA00023136"/>
    </source>
</evidence>
<organism evidence="11 12">
    <name type="scientific">Jiella mangrovi</name>
    <dbReference type="NCBI Taxonomy" id="2821407"/>
    <lineage>
        <taxon>Bacteria</taxon>
        <taxon>Pseudomonadati</taxon>
        <taxon>Pseudomonadota</taxon>
        <taxon>Alphaproteobacteria</taxon>
        <taxon>Hyphomicrobiales</taxon>
        <taxon>Aurantimonadaceae</taxon>
        <taxon>Jiella</taxon>
    </lineage>
</organism>
<dbReference type="InterPro" id="IPR012340">
    <property type="entry name" value="NA-bd_OB-fold"/>
</dbReference>
<keyword evidence="3 10" id="KW-0812">Transmembrane</keyword>
<keyword evidence="4 10" id="KW-0479">Metal-binding</keyword>
<evidence type="ECO:0000256" key="7">
    <source>
        <dbReference type="ARBA" id="ARBA00022989"/>
    </source>
</evidence>
<dbReference type="HAMAP" id="MF_01959">
    <property type="entry name" value="CcmE"/>
    <property type="match status" value="1"/>
</dbReference>
<evidence type="ECO:0000313" key="12">
    <source>
        <dbReference type="Proteomes" id="UP000678276"/>
    </source>
</evidence>
<proteinExistence type="inferred from homology"/>